<accession>A0A1F6WZH9</accession>
<keyword evidence="7" id="KW-0546">Nucleotide metabolism</keyword>
<evidence type="ECO:0000256" key="10">
    <source>
        <dbReference type="ARBA" id="ARBA00048174"/>
    </source>
</evidence>
<evidence type="ECO:0000313" key="14">
    <source>
        <dbReference type="Proteomes" id="UP000177001"/>
    </source>
</evidence>
<protein>
    <recommendedName>
        <fullName evidence="9">inosine/xanthosine triphosphatase</fullName>
        <ecNumber evidence="9">3.6.1.73</ecNumber>
    </recommendedName>
</protein>
<comment type="caution">
    <text evidence="13">The sequence shown here is derived from an EMBL/GenBank/DDBJ whole genome shotgun (WGS) entry which is preliminary data.</text>
</comment>
<keyword evidence="6" id="KW-0460">Magnesium</keyword>
<evidence type="ECO:0000256" key="8">
    <source>
        <dbReference type="ARBA" id="ARBA00023211"/>
    </source>
</evidence>
<dbReference type="Pfam" id="PF01931">
    <property type="entry name" value="NTPase_I-T"/>
    <property type="match status" value="1"/>
</dbReference>
<evidence type="ECO:0000259" key="12">
    <source>
        <dbReference type="Pfam" id="PF01931"/>
    </source>
</evidence>
<keyword evidence="8" id="KW-0464">Manganese</keyword>
<dbReference type="GO" id="GO:0000166">
    <property type="term" value="F:nucleotide binding"/>
    <property type="evidence" value="ECO:0007669"/>
    <property type="project" value="UniProtKB-KW"/>
</dbReference>
<dbReference type="SUPFAM" id="SSF52972">
    <property type="entry name" value="ITPase-like"/>
    <property type="match status" value="1"/>
</dbReference>
<proteinExistence type="predicted"/>
<keyword evidence="5" id="KW-0378">Hydrolase</keyword>
<evidence type="ECO:0000256" key="1">
    <source>
        <dbReference type="ARBA" id="ARBA00001936"/>
    </source>
</evidence>
<keyword evidence="4" id="KW-0547">Nucleotide-binding</keyword>
<evidence type="ECO:0000313" key="13">
    <source>
        <dbReference type="EMBL" id="OGI87306.1"/>
    </source>
</evidence>
<dbReference type="PANTHER" id="PTHR34699:SF2">
    <property type="entry name" value="NON-CANONICAL PURINE NTP PHOSPHATASE_PRRC1 DOMAIN-CONTAINING PROTEIN"/>
    <property type="match status" value="1"/>
</dbReference>
<evidence type="ECO:0000256" key="2">
    <source>
        <dbReference type="ARBA" id="ARBA00001946"/>
    </source>
</evidence>
<evidence type="ECO:0000256" key="6">
    <source>
        <dbReference type="ARBA" id="ARBA00022842"/>
    </source>
</evidence>
<evidence type="ECO:0000256" key="4">
    <source>
        <dbReference type="ARBA" id="ARBA00022741"/>
    </source>
</evidence>
<dbReference type="InterPro" id="IPR050299">
    <property type="entry name" value="YjjX_NTPase"/>
</dbReference>
<evidence type="ECO:0000256" key="11">
    <source>
        <dbReference type="ARBA" id="ARBA00048781"/>
    </source>
</evidence>
<sequence>MKIGIGSKNKTKINAVGDLLKDYPMFNGAEVFSVDVKIEEFGHPKSINETVTGAVDRAKQAYMGNDYGFGLESGLMAVPQTKSGYMEVLVCAIYDGKQIHMGLSQGCEWPKKVIDAIFNKGMDGSQAMKAIGLSNHEKLGEHEGLVGIMTKGRTNRTEYNKTAVVMALMHLENPEHY</sequence>
<dbReference type="AlphaFoldDB" id="A0A1F6WZH9"/>
<dbReference type="GO" id="GO:0009117">
    <property type="term" value="P:nucleotide metabolic process"/>
    <property type="evidence" value="ECO:0007669"/>
    <property type="project" value="UniProtKB-KW"/>
</dbReference>
<name>A0A1F6WZH9_9BACT</name>
<dbReference type="PANTHER" id="PTHR34699">
    <property type="match status" value="1"/>
</dbReference>
<dbReference type="InterPro" id="IPR026533">
    <property type="entry name" value="NTPase/PRRC1"/>
</dbReference>
<dbReference type="GO" id="GO:0103023">
    <property type="term" value="F:ITPase activity"/>
    <property type="evidence" value="ECO:0007669"/>
    <property type="project" value="UniProtKB-EC"/>
</dbReference>
<organism evidence="13 14">
    <name type="scientific">Candidatus Nomurabacteria bacterium RIFCSPLOWO2_01_FULL_36_16</name>
    <dbReference type="NCBI Taxonomy" id="1801767"/>
    <lineage>
        <taxon>Bacteria</taxon>
        <taxon>Candidatus Nomuraibacteriota</taxon>
    </lineage>
</organism>
<evidence type="ECO:0000256" key="9">
    <source>
        <dbReference type="ARBA" id="ARBA00038901"/>
    </source>
</evidence>
<comment type="catalytic activity">
    <reaction evidence="10">
        <text>ITP + H2O = IDP + phosphate + H(+)</text>
        <dbReference type="Rhea" id="RHEA:28330"/>
        <dbReference type="ChEBI" id="CHEBI:15377"/>
        <dbReference type="ChEBI" id="CHEBI:15378"/>
        <dbReference type="ChEBI" id="CHEBI:43474"/>
        <dbReference type="ChEBI" id="CHEBI:58280"/>
        <dbReference type="ChEBI" id="CHEBI:61402"/>
        <dbReference type="EC" id="3.6.1.73"/>
    </reaction>
</comment>
<keyword evidence="3" id="KW-0479">Metal-binding</keyword>
<evidence type="ECO:0000256" key="3">
    <source>
        <dbReference type="ARBA" id="ARBA00022723"/>
    </source>
</evidence>
<evidence type="ECO:0000256" key="7">
    <source>
        <dbReference type="ARBA" id="ARBA00023080"/>
    </source>
</evidence>
<dbReference type="Proteomes" id="UP000177001">
    <property type="component" value="Unassembled WGS sequence"/>
</dbReference>
<gene>
    <name evidence="13" type="ORF">A3A91_02305</name>
</gene>
<dbReference type="Gene3D" id="3.90.950.10">
    <property type="match status" value="1"/>
</dbReference>
<comment type="cofactor">
    <cofactor evidence="2">
        <name>Mg(2+)</name>
        <dbReference type="ChEBI" id="CHEBI:18420"/>
    </cofactor>
</comment>
<evidence type="ECO:0000256" key="5">
    <source>
        <dbReference type="ARBA" id="ARBA00022801"/>
    </source>
</evidence>
<dbReference type="GO" id="GO:0006772">
    <property type="term" value="P:thiamine metabolic process"/>
    <property type="evidence" value="ECO:0007669"/>
    <property type="project" value="TreeGrafter"/>
</dbReference>
<dbReference type="GO" id="GO:0046872">
    <property type="term" value="F:metal ion binding"/>
    <property type="evidence" value="ECO:0007669"/>
    <property type="project" value="UniProtKB-KW"/>
</dbReference>
<reference evidence="13 14" key="1">
    <citation type="journal article" date="2016" name="Nat. Commun.">
        <title>Thousands of microbial genomes shed light on interconnected biogeochemical processes in an aquifer system.</title>
        <authorList>
            <person name="Anantharaman K."/>
            <person name="Brown C.T."/>
            <person name="Hug L.A."/>
            <person name="Sharon I."/>
            <person name="Castelle C.J."/>
            <person name="Probst A.J."/>
            <person name="Thomas B.C."/>
            <person name="Singh A."/>
            <person name="Wilkins M.J."/>
            <person name="Karaoz U."/>
            <person name="Brodie E.L."/>
            <person name="Williams K.H."/>
            <person name="Hubbard S.S."/>
            <person name="Banfield J.F."/>
        </authorList>
    </citation>
    <scope>NUCLEOTIDE SEQUENCE [LARGE SCALE GENOMIC DNA]</scope>
</reference>
<dbReference type="EC" id="3.6.1.73" evidence="9"/>
<feature type="domain" description="Non-canonical purine NTP phosphatase/PRRC1" evidence="12">
    <location>
        <begin position="6"/>
        <end position="170"/>
    </location>
</feature>
<dbReference type="InterPro" id="IPR029001">
    <property type="entry name" value="ITPase-like_fam"/>
</dbReference>
<comment type="catalytic activity">
    <reaction evidence="11">
        <text>XTP + H2O = XDP + phosphate + H(+)</text>
        <dbReference type="Rhea" id="RHEA:28406"/>
        <dbReference type="ChEBI" id="CHEBI:15377"/>
        <dbReference type="ChEBI" id="CHEBI:15378"/>
        <dbReference type="ChEBI" id="CHEBI:43474"/>
        <dbReference type="ChEBI" id="CHEBI:59884"/>
        <dbReference type="ChEBI" id="CHEBI:61314"/>
        <dbReference type="EC" id="3.6.1.73"/>
    </reaction>
</comment>
<dbReference type="EMBL" id="MFUR01000003">
    <property type="protein sequence ID" value="OGI87306.1"/>
    <property type="molecule type" value="Genomic_DNA"/>
</dbReference>
<comment type="cofactor">
    <cofactor evidence="1">
        <name>Mn(2+)</name>
        <dbReference type="ChEBI" id="CHEBI:29035"/>
    </cofactor>
</comment>